<evidence type="ECO:0000259" key="4">
    <source>
        <dbReference type="Pfam" id="PF07993"/>
    </source>
</evidence>
<organism evidence="5 6">
    <name type="scientific">Hermanssonia centrifuga</name>
    <dbReference type="NCBI Taxonomy" id="98765"/>
    <lineage>
        <taxon>Eukaryota</taxon>
        <taxon>Fungi</taxon>
        <taxon>Dikarya</taxon>
        <taxon>Basidiomycota</taxon>
        <taxon>Agaricomycotina</taxon>
        <taxon>Agaricomycetes</taxon>
        <taxon>Polyporales</taxon>
        <taxon>Meruliaceae</taxon>
        <taxon>Hermanssonia</taxon>
    </lineage>
</organism>
<keyword evidence="1" id="KW-0596">Phosphopantetheine</keyword>
<dbReference type="InterPro" id="IPR013120">
    <property type="entry name" value="FAR_NAD-bd"/>
</dbReference>
<dbReference type="Proteomes" id="UP000309038">
    <property type="component" value="Unassembled WGS sequence"/>
</dbReference>
<comment type="caution">
    <text evidence="5">The sequence shown here is derived from an EMBL/GenBank/DDBJ whole genome shotgun (WGS) entry which is preliminary data.</text>
</comment>
<proteinExistence type="predicted"/>
<evidence type="ECO:0000256" key="2">
    <source>
        <dbReference type="ARBA" id="ARBA00022553"/>
    </source>
</evidence>
<dbReference type="AlphaFoldDB" id="A0A4S4KCD9"/>
<dbReference type="Gene3D" id="3.40.50.720">
    <property type="entry name" value="NAD(P)-binding Rossmann-like Domain"/>
    <property type="match status" value="1"/>
</dbReference>
<sequence length="1078" mass="118675">MSSSFFRPKFDMQGSNQNALTTLPDLVEFNALYNPSRLFCVQYTHHIYQVPRRITYKELHHAVLRCSTSLEKNGLKQPPTRINQKARPVALLMASDVTWFIYFISLLRLGVPVLSMSARLAPYATAHLLKETDAQAVLTSSQLDPLVEEATSLLPEKLLVIHALPYGSFADGDLPATSWGTASRSTTHDDKNVVILHSSGTTGMDPHTAFAENPPLKQSLGLPKPIYHSHAYLLGYASCHRLSPEDVAGAMNLSTLPLYHGYGLLAPCLSLSIGLPFALPACTTIPTGSSTMSILSSCRATSLMTVPSILEEIYTEASSKSIDALRALRFVAVGGAPMKYSVAEPLANTGVPILNHWGVTEIGAIAPIHIPEAEYDWRYLRLRDDINLRIEPVDSGDDAQYYRLIGRAPGSRVDFVVQDLLTVNPERPCEVRVVGRADELIVLATGEKVRPSLLEQQVSEDPLVKVALAFGDGRFQLGLIVEAAGRARVNVSDPKSVSAYLDRIWPSVVQGNDMMDHHARVTREMIIVTTQAGQPLLRTPKGSIARNPNMELFKRDIDVIYRRADVTDAKALPIGNPSRLREVIRKAVQECLTIPRAIADEDDFFERGMDSLQAASLRRCLAAAVASTSKSSGNTSNSLPLDFVYTHPSITRLQKGLIAYFTSNKRQGTSPSDRIHQLRSVAEEYVRKVADLRPAPSTGDPRKDQSIGRKVVLLTGSTGSLGSAMLAELVMSADVSKVYALNRRGTRSLRSRQEEGLRRLGVRLGDDWQKIVLLEGDLASDRFGLDKETYLGLTDVSHVIHNAWPMCFNRSLSSFRPHLEGSRNIIQLALDSRACTPVNVLFSSSISTVGRYPLTTGQGGPVKETALDNPQAVDHFGYAEAKWVCEKMFEKAGRAFPSKILPHSIRIGQLVGSDATGAWNSYEHIPMIVKSCQAIGCLPIIDGDASWIPVNRAARAMREILFARTPSRPILHLENPSRQPWSEILETIGAVLDIPRQRSVPFSDWLLRVKAVPDAVANPCVKILPFLEDEFLRMATGKVVLDMKVATSISSTMRGSAAITEEQLRSYVNNWKTESFLE</sequence>
<protein>
    <submittedName>
        <fullName evidence="5">Uncharacterized protein</fullName>
    </submittedName>
</protein>
<dbReference type="Pfam" id="PF23562">
    <property type="entry name" value="AMP-binding_C_3"/>
    <property type="match status" value="1"/>
</dbReference>
<keyword evidence="2" id="KW-0597">Phosphoprotein</keyword>
<reference evidence="5 6" key="1">
    <citation type="submission" date="2019-02" db="EMBL/GenBank/DDBJ databases">
        <title>Genome sequencing of the rare red list fungi Phlebia centrifuga.</title>
        <authorList>
            <person name="Buettner E."/>
            <person name="Kellner H."/>
        </authorList>
    </citation>
    <scope>NUCLEOTIDE SEQUENCE [LARGE SCALE GENOMIC DNA]</scope>
    <source>
        <strain evidence="5 6">DSM 108282</strain>
    </source>
</reference>
<dbReference type="InterPro" id="IPR000873">
    <property type="entry name" value="AMP-dep_synth/lig_dom"/>
</dbReference>
<dbReference type="SUPFAM" id="SSF47336">
    <property type="entry name" value="ACP-like"/>
    <property type="match status" value="1"/>
</dbReference>
<dbReference type="EMBL" id="SGPJ01000294">
    <property type="protein sequence ID" value="THG95714.1"/>
    <property type="molecule type" value="Genomic_DNA"/>
</dbReference>
<feature type="domain" description="AMP-dependent synthetase/ligase" evidence="3">
    <location>
        <begin position="47"/>
        <end position="204"/>
    </location>
</feature>
<dbReference type="InterPro" id="IPR051414">
    <property type="entry name" value="Adenylate-forming_Reductase"/>
</dbReference>
<dbReference type="InterPro" id="IPR036291">
    <property type="entry name" value="NAD(P)-bd_dom_sf"/>
</dbReference>
<feature type="domain" description="Thioester reductase (TE)" evidence="4">
    <location>
        <begin position="714"/>
        <end position="957"/>
    </location>
</feature>
<gene>
    <name evidence="5" type="ORF">EW026_g5989</name>
</gene>
<evidence type="ECO:0000256" key="1">
    <source>
        <dbReference type="ARBA" id="ARBA00022450"/>
    </source>
</evidence>
<feature type="domain" description="AMP-dependent synthetase/ligase" evidence="3">
    <location>
        <begin position="221"/>
        <end position="378"/>
    </location>
</feature>
<evidence type="ECO:0000259" key="3">
    <source>
        <dbReference type="Pfam" id="PF00501"/>
    </source>
</evidence>
<dbReference type="InterPro" id="IPR042099">
    <property type="entry name" value="ANL_N_sf"/>
</dbReference>
<dbReference type="Gene3D" id="1.10.1200.10">
    <property type="entry name" value="ACP-like"/>
    <property type="match status" value="1"/>
</dbReference>
<dbReference type="PANTHER" id="PTHR43439">
    <property type="entry name" value="PHENYLACETATE-COENZYME A LIGASE"/>
    <property type="match status" value="1"/>
</dbReference>
<evidence type="ECO:0000313" key="5">
    <source>
        <dbReference type="EMBL" id="THG95714.1"/>
    </source>
</evidence>
<name>A0A4S4KCD9_9APHY</name>
<dbReference type="Gene3D" id="3.40.50.12780">
    <property type="entry name" value="N-terminal domain of ligase-like"/>
    <property type="match status" value="1"/>
</dbReference>
<dbReference type="InterPro" id="IPR036736">
    <property type="entry name" value="ACP-like_sf"/>
</dbReference>
<dbReference type="Pfam" id="PF00501">
    <property type="entry name" value="AMP-binding"/>
    <property type="match status" value="2"/>
</dbReference>
<dbReference type="PANTHER" id="PTHR43439:SF2">
    <property type="entry name" value="ENZYME, PUTATIVE (JCVI)-RELATED"/>
    <property type="match status" value="1"/>
</dbReference>
<dbReference type="SUPFAM" id="SSF56801">
    <property type="entry name" value="Acetyl-CoA synthetase-like"/>
    <property type="match status" value="1"/>
</dbReference>
<dbReference type="SUPFAM" id="SSF51735">
    <property type="entry name" value="NAD(P)-binding Rossmann-fold domains"/>
    <property type="match status" value="1"/>
</dbReference>
<dbReference type="Pfam" id="PF07993">
    <property type="entry name" value="NAD_binding_4"/>
    <property type="match status" value="1"/>
</dbReference>
<evidence type="ECO:0000313" key="6">
    <source>
        <dbReference type="Proteomes" id="UP000309038"/>
    </source>
</evidence>
<keyword evidence="6" id="KW-1185">Reference proteome</keyword>
<accession>A0A4S4KCD9</accession>